<comment type="similarity">
    <text evidence="5">Belongs to the RBR family. Ariadne subfamily.</text>
</comment>
<keyword evidence="11" id="KW-0833">Ubl conjugation pathway</keyword>
<dbReference type="PROSITE" id="PS50908">
    <property type="entry name" value="RWD"/>
    <property type="match status" value="1"/>
</dbReference>
<sequence length="1526" mass="170556">MMAAGGSSSNPMSSEASSSAAAAAAGVAVRDVGDDKPLPSAEVDITYWAAQEEAAALLESMAARARGEDDLPEEQLQANNQLQEDEVIALQAIFGDDMVILENKDNLRFIQIFVHYTLPDSIRVFLNLRRSGAMVGTDDSENHNGGELYHLAAKWLDEPKVSYLCAALDEVWTELPGQEVIYRWVDWLNSSPWSSIALNDEIVLDPDKTLKIGDERAIARRILVESTIPLMQSYSEKRSHKIFLESLLVCGICLSEDVGRNFIKLPCHHSFCLKCMESHCKIHVKEGNLTQLACPDTNCRNPLPPSILKSLLRDDGYAQWESFALQKLLDAMPDLVYCPRCSAACLEVDNDAQCPGCFFTFCTLCKRRRHVGDTCITPEEKIRILKERQKLYSIPEEQLLKEKREIDELINIQEALRDSKQCPRCKMAISKIEGCNKMTCGNCGRFFCYRCNKAIGGYDHFWNGNCDMFEREQDENPQQQDDENFGGDPDEDAELLEPEWVLLTYPCPNCGRRNEKANLTSTLVPPLFAVPSDYDFMDTSEDEGQVSSGSPSPISLNIKASEQSIPWEIPMSSEASSSSSAAVAVRDLGDDNPSASPEVDTTYWAAQEEATALLESMAARVRGEEELSEEQMQANDQLQEDEVIALEAIFGGDMVILENKDSLRFIQIFVHYSLPDGIRVFLNLRRSGALVGTGDNENHNGGEIAAFTTCCADMFVATRSGWMNQKFLTCVLRLMRFGQSSQGKKSYTDDRTSKFGDERAIARRILVESTIPLMQIYSEKRSHKSTAPGVMLLACKLTMMLNVRTVFLPSALCANNAAMWGTHERQKLHSMPAEQLLKERRELEELMNIQEALRSSKQCPHCKMAISKIEGCNKMICVNCGGYFCYRCNQAIKGYEHFWGGNCVLFGTHAHYQIRNPQQQRDENPGDHAELLEQRVQLTYPCPNCGSRNEKYPKLELSYSNEGQVSSGSLVAAVEITMMTPGSSSTSVPGDEADAGNWDAGVETAARLEAMVHAEDELSEEQIQANNQTQEDELLALQAIYGDDLVIFDNKDGLRFFQISLHYQLAGDIRVYLNVCPNGRTETGAENDDDDDSDRLLYACSLQHLPPVVLTCLLPRLYPSHRAPYFVVAAKWLDEPEVSSFCSVLDEIWAEQPAGQEVVYKWVDWLSTSSWSCIASDDQIVFGPDADSAGGDDRAIGRSCSLDSMIPLIQRYSKERSHEIFARRIHECGVCLSENTGRNFIQLPCSHSFCVKCMETQCRIHVKEGSVARLTCPDTSCRRPLPPALLRGLLGDGEYARWESLVLRGCWTRCPTCSAACVAAGDDAQCSRCFFTFCAVCRERRHVGDTCVSPNQMLDIMLERQKEKRPLAAPSPDSQAVSSKRKMEELLSLREVMRTSRQCPSCKMAVSKTAGCNKMVCSNCGRPFCYRCSRAITGYEHFAKLFESVGKGWFPGQAMWMNLEYDYDEIAEIGTPSWIRAIRYPCPTCGAKRTKSGNNDLLTCRGCRTHYCALCSKKVWSIAEHYGPAE</sequence>
<evidence type="ECO:0000256" key="3">
    <source>
        <dbReference type="ARBA" id="ARBA00003976"/>
    </source>
</evidence>
<keyword evidence="20" id="KW-1185">Reference proteome</keyword>
<protein>
    <recommendedName>
        <fullName evidence="6">RBR-type E3 ubiquitin transferase</fullName>
        <ecNumber evidence="6">2.3.2.31</ecNumber>
    </recommendedName>
</protein>
<dbReference type="InterPro" id="IPR016135">
    <property type="entry name" value="UBQ-conjugating_enzyme/RWD"/>
</dbReference>
<dbReference type="InterPro" id="IPR001841">
    <property type="entry name" value="Znf_RING"/>
</dbReference>
<dbReference type="Pfam" id="PF05773">
    <property type="entry name" value="RWD"/>
    <property type="match status" value="2"/>
</dbReference>
<dbReference type="InterPro" id="IPR006575">
    <property type="entry name" value="RWD_dom"/>
</dbReference>
<dbReference type="GO" id="GO:0008270">
    <property type="term" value="F:zinc ion binding"/>
    <property type="evidence" value="ECO:0007669"/>
    <property type="project" value="UniProtKB-KW"/>
</dbReference>
<reference evidence="19" key="2">
    <citation type="submission" date="2015-06" db="UniProtKB">
        <authorList>
            <consortium name="EnsemblPlants"/>
        </authorList>
    </citation>
    <scope>IDENTIFICATION</scope>
</reference>
<dbReference type="SUPFAM" id="SSF54495">
    <property type="entry name" value="UBC-like"/>
    <property type="match status" value="2"/>
</dbReference>
<evidence type="ECO:0000313" key="19">
    <source>
        <dbReference type="EnsemblPlants" id="ORUFI02G30320.1"/>
    </source>
</evidence>
<dbReference type="Gene3D" id="1.20.120.1750">
    <property type="match status" value="4"/>
</dbReference>
<evidence type="ECO:0000256" key="6">
    <source>
        <dbReference type="ARBA" id="ARBA00012251"/>
    </source>
</evidence>
<dbReference type="eggNOG" id="KOG1814">
    <property type="taxonomic scope" value="Eukaryota"/>
</dbReference>
<evidence type="ECO:0000313" key="20">
    <source>
        <dbReference type="Proteomes" id="UP000008022"/>
    </source>
</evidence>
<dbReference type="SMART" id="SM00647">
    <property type="entry name" value="IBR"/>
    <property type="match status" value="5"/>
</dbReference>
<comment type="pathway">
    <text evidence="4">Protein modification; protein ubiquitination.</text>
</comment>
<accession>A0A0E0NJJ9</accession>
<dbReference type="SMART" id="SM00591">
    <property type="entry name" value="RWD"/>
    <property type="match status" value="2"/>
</dbReference>
<dbReference type="InterPro" id="IPR047548">
    <property type="entry name" value="Rcat_RBR_RNF14"/>
</dbReference>
<dbReference type="STRING" id="4529.A0A0E0NJJ9"/>
<dbReference type="CDD" id="cd23134">
    <property type="entry name" value="RING-HC_ITT1-like"/>
    <property type="match status" value="1"/>
</dbReference>
<dbReference type="PANTHER" id="PTHR11685">
    <property type="entry name" value="RBR FAMILY RING FINGER AND IBR DOMAIN-CONTAINING"/>
    <property type="match status" value="1"/>
</dbReference>
<dbReference type="InterPro" id="IPR031127">
    <property type="entry name" value="E3_UB_ligase_RBR"/>
</dbReference>
<dbReference type="FunFam" id="3.30.40.10:FF:000358">
    <property type="entry name" value="RBR-type E3 ubiquitin transferase"/>
    <property type="match status" value="2"/>
</dbReference>
<comment type="similarity">
    <text evidence="13">Belongs to the RBR family. RNF14 subfamily.</text>
</comment>
<reference evidence="20" key="1">
    <citation type="submission" date="2013-06" db="EMBL/GenBank/DDBJ databases">
        <authorList>
            <person name="Zhao Q."/>
        </authorList>
    </citation>
    <scope>NUCLEOTIDE SEQUENCE</scope>
    <source>
        <strain evidence="20">cv. W1943</strain>
    </source>
</reference>
<feature type="domain" description="RING-type" evidence="18">
    <location>
        <begin position="1224"/>
        <end position="1452"/>
    </location>
</feature>
<comment type="catalytic activity">
    <reaction evidence="1">
        <text>[E2 ubiquitin-conjugating enzyme]-S-ubiquitinyl-L-cysteine + [acceptor protein]-L-lysine = [E2 ubiquitin-conjugating enzyme]-L-cysteine + [acceptor protein]-N(6)-ubiquitinyl-L-lysine.</text>
        <dbReference type="EC" id="2.3.2.31"/>
    </reaction>
</comment>
<name>A0A0E0NJJ9_ORYRU</name>
<comment type="function">
    <text evidence="3">Might act as an E3 ubiquitin-protein ligase, or as part of E3 complex, which accepts ubiquitin from specific E2 ubiquitin-conjugating enzymes and then transfers it to substrates.</text>
</comment>
<feature type="domain" description="RING-type" evidence="18">
    <location>
        <begin position="246"/>
        <end position="470"/>
    </location>
</feature>
<evidence type="ECO:0000259" key="18">
    <source>
        <dbReference type="PROSITE" id="PS51873"/>
    </source>
</evidence>
<dbReference type="Gene3D" id="3.10.110.10">
    <property type="entry name" value="Ubiquitin Conjugating Enzyme"/>
    <property type="match status" value="3"/>
</dbReference>
<dbReference type="EnsemblPlants" id="ORUFI02G30320.1">
    <property type="protein sequence ID" value="ORUFI02G30320.1"/>
    <property type="gene ID" value="ORUFI02G30320"/>
</dbReference>
<evidence type="ECO:0000256" key="1">
    <source>
        <dbReference type="ARBA" id="ARBA00001798"/>
    </source>
</evidence>
<keyword evidence="7" id="KW-0808">Transferase</keyword>
<comment type="cofactor">
    <cofactor evidence="2">
        <name>Zn(2+)</name>
        <dbReference type="ChEBI" id="CHEBI:29105"/>
    </cofactor>
</comment>
<dbReference type="PROSITE" id="PS51873">
    <property type="entry name" value="TRIAD"/>
    <property type="match status" value="2"/>
</dbReference>
<dbReference type="SMART" id="SM00184">
    <property type="entry name" value="RING"/>
    <property type="match status" value="5"/>
</dbReference>
<dbReference type="PROSITE" id="PS50089">
    <property type="entry name" value="ZF_RING_2"/>
    <property type="match status" value="2"/>
</dbReference>
<organism evidence="19 20">
    <name type="scientific">Oryza rufipogon</name>
    <name type="common">Brownbeard rice</name>
    <name type="synonym">Asian wild rice</name>
    <dbReference type="NCBI Taxonomy" id="4529"/>
    <lineage>
        <taxon>Eukaryota</taxon>
        <taxon>Viridiplantae</taxon>
        <taxon>Streptophyta</taxon>
        <taxon>Embryophyta</taxon>
        <taxon>Tracheophyta</taxon>
        <taxon>Spermatophyta</taxon>
        <taxon>Magnoliopsida</taxon>
        <taxon>Liliopsida</taxon>
        <taxon>Poales</taxon>
        <taxon>Poaceae</taxon>
        <taxon>BOP clade</taxon>
        <taxon>Oryzoideae</taxon>
        <taxon>Oryzeae</taxon>
        <taxon>Oryzinae</taxon>
        <taxon>Oryza</taxon>
    </lineage>
</organism>
<keyword evidence="12" id="KW-0862">Zinc</keyword>
<dbReference type="GO" id="GO:0061630">
    <property type="term" value="F:ubiquitin protein ligase activity"/>
    <property type="evidence" value="ECO:0007669"/>
    <property type="project" value="UniProtKB-EC"/>
</dbReference>
<dbReference type="PROSITE" id="PS00518">
    <property type="entry name" value="ZF_RING_1"/>
    <property type="match status" value="2"/>
</dbReference>
<dbReference type="InterPro" id="IPR002867">
    <property type="entry name" value="IBR_dom"/>
</dbReference>
<feature type="compositionally biased region" description="Low complexity" evidence="15">
    <location>
        <begin position="576"/>
        <end position="585"/>
    </location>
</feature>
<dbReference type="CDD" id="cd20341">
    <property type="entry name" value="BRcat_RBR_RNF14"/>
    <property type="match status" value="1"/>
</dbReference>
<evidence type="ECO:0000256" key="12">
    <source>
        <dbReference type="ARBA" id="ARBA00022833"/>
    </source>
</evidence>
<dbReference type="Gene3D" id="3.30.40.10">
    <property type="entry name" value="Zinc/RING finger domain, C3HC4 (zinc finger)"/>
    <property type="match status" value="2"/>
</dbReference>
<proteinExistence type="inferred from homology"/>
<evidence type="ECO:0000256" key="7">
    <source>
        <dbReference type="ARBA" id="ARBA00022679"/>
    </source>
</evidence>
<evidence type="ECO:0000256" key="4">
    <source>
        <dbReference type="ARBA" id="ARBA00004906"/>
    </source>
</evidence>
<feature type="domain" description="RING-type" evidence="16">
    <location>
        <begin position="250"/>
        <end position="295"/>
    </location>
</feature>
<evidence type="ECO:0000259" key="16">
    <source>
        <dbReference type="PROSITE" id="PS50089"/>
    </source>
</evidence>
<dbReference type="InterPro" id="IPR017907">
    <property type="entry name" value="Znf_RING_CS"/>
</dbReference>
<dbReference type="EC" id="2.3.2.31" evidence="6"/>
<dbReference type="Gramene" id="ORUFI02G30320.1">
    <property type="protein sequence ID" value="ORUFI02G30320.1"/>
    <property type="gene ID" value="ORUFI02G30320"/>
</dbReference>
<keyword evidence="10 14" id="KW-0863">Zinc-finger</keyword>
<dbReference type="SUPFAM" id="SSF57850">
    <property type="entry name" value="RING/U-box"/>
    <property type="match status" value="7"/>
</dbReference>
<dbReference type="GO" id="GO:0016567">
    <property type="term" value="P:protein ubiquitination"/>
    <property type="evidence" value="ECO:0007669"/>
    <property type="project" value="InterPro"/>
</dbReference>
<evidence type="ECO:0000256" key="8">
    <source>
        <dbReference type="ARBA" id="ARBA00022723"/>
    </source>
</evidence>
<dbReference type="Pfam" id="PF01485">
    <property type="entry name" value="IBR"/>
    <property type="match status" value="1"/>
</dbReference>
<dbReference type="FunFam" id="3.10.110.10:FF:000083">
    <property type="entry name" value="RBR-type E3 ubiquitin transferase"/>
    <property type="match status" value="1"/>
</dbReference>
<evidence type="ECO:0000256" key="15">
    <source>
        <dbReference type="SAM" id="MobiDB-lite"/>
    </source>
</evidence>
<feature type="domain" description="RING-type" evidence="16">
    <location>
        <begin position="1228"/>
        <end position="1273"/>
    </location>
</feature>
<feature type="region of interest" description="Disordered" evidence="15">
    <location>
        <begin position="576"/>
        <end position="598"/>
    </location>
</feature>
<dbReference type="InterPro" id="IPR013083">
    <property type="entry name" value="Znf_RING/FYVE/PHD"/>
</dbReference>
<feature type="region of interest" description="Disordered" evidence="15">
    <location>
        <begin position="473"/>
        <end position="492"/>
    </location>
</feature>
<evidence type="ECO:0000256" key="2">
    <source>
        <dbReference type="ARBA" id="ARBA00001947"/>
    </source>
</evidence>
<evidence type="ECO:0000256" key="9">
    <source>
        <dbReference type="ARBA" id="ARBA00022737"/>
    </source>
</evidence>
<keyword evidence="8" id="KW-0479">Metal-binding</keyword>
<evidence type="ECO:0000256" key="10">
    <source>
        <dbReference type="ARBA" id="ARBA00022771"/>
    </source>
</evidence>
<keyword evidence="9" id="KW-0677">Repeat</keyword>
<evidence type="ECO:0000256" key="14">
    <source>
        <dbReference type="PROSITE-ProRule" id="PRU00175"/>
    </source>
</evidence>
<evidence type="ECO:0000256" key="5">
    <source>
        <dbReference type="ARBA" id="ARBA00005884"/>
    </source>
</evidence>
<evidence type="ECO:0000256" key="13">
    <source>
        <dbReference type="ARBA" id="ARBA00044508"/>
    </source>
</evidence>
<evidence type="ECO:0000256" key="11">
    <source>
        <dbReference type="ARBA" id="ARBA00022786"/>
    </source>
</evidence>
<dbReference type="InterPro" id="IPR044066">
    <property type="entry name" value="TRIAD_supradom"/>
</dbReference>
<dbReference type="CDD" id="cd23821">
    <property type="entry name" value="RWD_IMPACT"/>
    <property type="match status" value="2"/>
</dbReference>
<feature type="domain" description="RWD" evidence="17">
    <location>
        <begin position="1032"/>
        <end position="1173"/>
    </location>
</feature>
<dbReference type="CDD" id="cd20354">
    <property type="entry name" value="Rcat_RBR_RNF14"/>
    <property type="match status" value="2"/>
</dbReference>
<evidence type="ECO:0000259" key="17">
    <source>
        <dbReference type="PROSITE" id="PS50908"/>
    </source>
</evidence>
<dbReference type="Pfam" id="PF26200">
    <property type="entry name" value="Rcat_RNF216"/>
    <property type="match status" value="3"/>
</dbReference>
<dbReference type="Proteomes" id="UP000008022">
    <property type="component" value="Unassembled WGS sequence"/>
</dbReference>